<dbReference type="SMART" id="SM00112">
    <property type="entry name" value="CA"/>
    <property type="match status" value="1"/>
</dbReference>
<dbReference type="KEGG" id="csg:Cylst_0426"/>
<evidence type="ECO:0000259" key="1">
    <source>
        <dbReference type="PROSITE" id="PS50268"/>
    </source>
</evidence>
<name>K9WRE7_9NOST</name>
<dbReference type="Pfam" id="PF16184">
    <property type="entry name" value="Cadherin_3"/>
    <property type="match status" value="1"/>
</dbReference>
<dbReference type="eggNOG" id="COG0823">
    <property type="taxonomic scope" value="Bacteria"/>
</dbReference>
<dbReference type="InterPro" id="IPR002126">
    <property type="entry name" value="Cadherin-like_dom"/>
</dbReference>
<dbReference type="InterPro" id="IPR013211">
    <property type="entry name" value="LVIVD"/>
</dbReference>
<dbReference type="Proteomes" id="UP000010475">
    <property type="component" value="Chromosome"/>
</dbReference>
<dbReference type="Pfam" id="PF08309">
    <property type="entry name" value="LVIVD"/>
    <property type="match status" value="13"/>
</dbReference>
<dbReference type="eggNOG" id="COG5276">
    <property type="taxonomic scope" value="Bacteria"/>
</dbReference>
<dbReference type="PROSITE" id="PS50268">
    <property type="entry name" value="CADHERIN_2"/>
    <property type="match status" value="1"/>
</dbReference>
<dbReference type="STRING" id="56107.Cylst_0426"/>
<dbReference type="InterPro" id="IPR011659">
    <property type="entry name" value="WD40"/>
</dbReference>
<dbReference type="InterPro" id="IPR039005">
    <property type="entry name" value="CSPG_rpt"/>
</dbReference>
<sequence length="1768" mass="186082">MCANSSLTQTAPTETATLVQDSEHRRNYPQSLVFIDSSVSDYETLLAGVVEGVEAHAIHPNQDGIRQITEILQQRQAIGTIHIVSHGSPGCLYLGNTQLNLNNISKYAELLQHWQSNLSILLYGCNVAAGDAGEEFIRKLYEITNATISASATKTGNAALGGNWNLEVSFPENQETSLAFCKETLATYQGLFTPTLVGEWDYLSDAQAVTVVGNYAYAVGDELEIIDISNPANPIFKGSYKIDSGRDVQVVGNYAYVINDFSGLNIIDISNPAAPTLKGNYSITGFVYSLQVAGNYAYVVNDSSKLQIIDISNPAAPTFKGNYSNNGFINDVQVVGNYAYMAAGSNGLQIIDISNPTNPTLKGNYTAYGNNYALGVQVVGDYAYVADASSGLKIINISNPAYPNLVYPLKGNYPTYNNGYPTFYGYPNDVKVVGNYAYLAKSYLDSNGLEIVDISNPAKPIFKGFYYTSSLIYDVQIVGNYAYLADGYSGLEIIDISNPAGPTLKSNYHPSGSANDVQVVGNYAYLADGASGLEIIDISNPAAPTLKGNYDTSGSANGVQIVGNYAYVADGASGLEIIDISNPAAPTLKGNYDTSGSANDLQIVGNYAYVADGYSGLEIIDISNPAAPTLKGNYDTSGSANDVQVVGNYAYLADFTSGLEIIDISNPAAPTLKGNYTTSGLANGVRVVGNYAYLADGASGLEIIDISNPAAPTLKGNYDTSGYASNVQVVGNYAYVADGTGGLKIIVSEFTASSTPNEPPTTLTLSNSTIAENQAINTFIGNFTTTDPDIGNTFIYTLVAGTGATDNNLFTIVGNQIKTNAVFDYETKNSYSVRVRTIDQGGLSYEQPLTISVTNVNDAPIVTLTSDTLANAENDTTVIDSAIIVSDVDSANLVSATVSITNGFTLGQDYLNFTNQNGITGSYNSNTGVLTLTGSATVADYQTALRSITYTNSSEIPSTTLRTISFQVNDGSLDSSVVTRNVNIISVNDVPVLVNQNFTVNEGSTIIVTNSMLQTTDVDNTDDQLIYTLKELPVNGILQLNGINLAINSTFSQDDINNSRVTYIHNGSETTNDSFNFVVSDGSIITRISTASDGTQGNGNSVSPSISADGRYVAFDSYASNLVSGDTNGSIDVFVKDLTTNSITRISTASDGTQGNNFSYNSAISADGRYVLFQSSASNLVSGDTNGSADVFVKDLTTNSITRISTASDGTQGNGGSFSPAISADGRYALFQSYASNLVSGDTNGTQDVFVKDLTTNSITRISTASDGTQGNDISYYSAISADGRYVLFQSSASNLVSGDTNGSADVFVKDLTTNSIARISTASDGTQGNSSSYNSAISADGRYVVFLSSASNLVSGDTNGTTDVFVKDLATNSITRISTASDGTQGNSISYNSAISADGRYVVFNSYASNLVSGDTNDTQDVFVKDLATNSITRISTASDGTQGNSSSYDSSISTDGRYVVFDSYASNLVSGDTNGIRDVFISIFGVINGSASITVNPINDVPVIINNTSTAIFYVENDTTAIDSAIIVSDVDSANLVSATVSITNGFTLGQDHLNFTNQNGITGSYNTNTGVLTLTGSATVADYQTALRSIIYASSSDIPNNILRTISFQVNDGSLDSSVVTRNVTIIPEAPITGNGYNPLIGTTGNDVIIGGPGAKTLTGNGGNDVFVFNSLKDVGQRIADFGVGDDKIDISQLLTNIGYGGTDPIADGYVKFVLGSTANSSVLQIDRDGVLGSAIFKNFLQLDNVTPTQMNNSNNFVFGNNISN</sequence>
<dbReference type="GO" id="GO:0016020">
    <property type="term" value="C:membrane"/>
    <property type="evidence" value="ECO:0007669"/>
    <property type="project" value="InterPro"/>
</dbReference>
<dbReference type="GO" id="GO:0005509">
    <property type="term" value="F:calcium ion binding"/>
    <property type="evidence" value="ECO:0007669"/>
    <property type="project" value="InterPro"/>
</dbReference>
<dbReference type="EMBL" id="CP003642">
    <property type="protein sequence ID" value="AFZ22773.1"/>
    <property type="molecule type" value="Genomic_DNA"/>
</dbReference>
<dbReference type="PROSITE" id="PS51854">
    <property type="entry name" value="CSPG"/>
    <property type="match status" value="1"/>
</dbReference>
<dbReference type="InterPro" id="IPR025592">
    <property type="entry name" value="DUF4347"/>
</dbReference>
<dbReference type="RefSeq" id="WP_015206030.1">
    <property type="nucleotide sequence ID" value="NC_019757.1"/>
</dbReference>
<reference evidence="2 3" key="1">
    <citation type="submission" date="2012-06" db="EMBL/GenBank/DDBJ databases">
        <title>Finished chromosome of genome of Cylindrospermum stagnale PCC 7417.</title>
        <authorList>
            <consortium name="US DOE Joint Genome Institute"/>
            <person name="Gugger M."/>
            <person name="Coursin T."/>
            <person name="Rippka R."/>
            <person name="Tandeau De Marsac N."/>
            <person name="Huntemann M."/>
            <person name="Wei C.-L."/>
            <person name="Han J."/>
            <person name="Detter J.C."/>
            <person name="Han C."/>
            <person name="Tapia R."/>
            <person name="Chen A."/>
            <person name="Kyrpides N."/>
            <person name="Mavromatis K."/>
            <person name="Markowitz V."/>
            <person name="Szeto E."/>
            <person name="Ivanova N."/>
            <person name="Pagani I."/>
            <person name="Pati A."/>
            <person name="Goodwin L."/>
            <person name="Nordberg H.P."/>
            <person name="Cantor M.N."/>
            <person name="Hua S.X."/>
            <person name="Woyke T."/>
            <person name="Kerfeld C.A."/>
        </authorList>
    </citation>
    <scope>NUCLEOTIDE SEQUENCE [LARGE SCALE GENOMIC DNA]</scope>
    <source>
        <strain evidence="2 3">PCC 7417</strain>
    </source>
</reference>
<dbReference type="PANTHER" id="PTHR14139:SF2">
    <property type="entry name" value="CALSYNTENIN-1"/>
    <property type="match status" value="1"/>
</dbReference>
<dbReference type="PANTHER" id="PTHR14139">
    <property type="entry name" value="CALSYNTENIN"/>
    <property type="match status" value="1"/>
</dbReference>
<dbReference type="GO" id="GO:0007156">
    <property type="term" value="P:homophilic cell adhesion via plasma membrane adhesion molecules"/>
    <property type="evidence" value="ECO:0007669"/>
    <property type="project" value="InterPro"/>
</dbReference>
<dbReference type="Gene3D" id="2.60.40.60">
    <property type="entry name" value="Cadherins"/>
    <property type="match status" value="1"/>
</dbReference>
<evidence type="ECO:0000313" key="3">
    <source>
        <dbReference type="Proteomes" id="UP000010475"/>
    </source>
</evidence>
<gene>
    <name evidence="2" type="ORF">Cylst_0426</name>
</gene>
<keyword evidence="3" id="KW-1185">Reference proteome</keyword>
<accession>K9WRE7</accession>
<dbReference type="SUPFAM" id="SSF49313">
    <property type="entry name" value="Cadherin-like"/>
    <property type="match status" value="1"/>
</dbReference>
<dbReference type="HOGENOM" id="CLU_236971_0_0_3"/>
<dbReference type="PATRIC" id="fig|56107.3.peg.471"/>
<dbReference type="SUPFAM" id="SSF75011">
    <property type="entry name" value="3-carboxy-cis,cis-mucoante lactonizing enzyme"/>
    <property type="match status" value="2"/>
</dbReference>
<dbReference type="CDD" id="cd11304">
    <property type="entry name" value="Cadherin_repeat"/>
    <property type="match status" value="1"/>
</dbReference>
<dbReference type="Pfam" id="PF14252">
    <property type="entry name" value="DUF4347"/>
    <property type="match status" value="1"/>
</dbReference>
<dbReference type="Pfam" id="PF07676">
    <property type="entry name" value="PD40"/>
    <property type="match status" value="3"/>
</dbReference>
<dbReference type="Gene3D" id="2.120.10.30">
    <property type="entry name" value="TolB, C-terminal domain"/>
    <property type="match status" value="2"/>
</dbReference>
<organism evidence="2 3">
    <name type="scientific">Cylindrospermum stagnale PCC 7417</name>
    <dbReference type="NCBI Taxonomy" id="56107"/>
    <lineage>
        <taxon>Bacteria</taxon>
        <taxon>Bacillati</taxon>
        <taxon>Cyanobacteriota</taxon>
        <taxon>Cyanophyceae</taxon>
        <taxon>Nostocales</taxon>
        <taxon>Nostocaceae</taxon>
        <taxon>Cylindrospermum</taxon>
    </lineage>
</organism>
<feature type="domain" description="Cadherin" evidence="1">
    <location>
        <begin position="762"/>
        <end position="862"/>
    </location>
</feature>
<dbReference type="Pfam" id="PF00028">
    <property type="entry name" value="Cadherin"/>
    <property type="match status" value="1"/>
</dbReference>
<proteinExistence type="predicted"/>
<dbReference type="InterPro" id="IPR011042">
    <property type="entry name" value="6-blade_b-propeller_TolB-like"/>
</dbReference>
<protein>
    <recommendedName>
        <fullName evidence="1">Cadherin domain-containing protein</fullName>
    </recommendedName>
</protein>
<dbReference type="InterPro" id="IPR015919">
    <property type="entry name" value="Cadherin-like_sf"/>
</dbReference>
<dbReference type="SUPFAM" id="SSF82171">
    <property type="entry name" value="DPP6 N-terminal domain-like"/>
    <property type="match status" value="1"/>
</dbReference>
<evidence type="ECO:0000313" key="2">
    <source>
        <dbReference type="EMBL" id="AFZ22773.1"/>
    </source>
</evidence>